<dbReference type="HOGENOM" id="CLU_036629_0_0_1"/>
<evidence type="ECO:0000256" key="3">
    <source>
        <dbReference type="ARBA" id="ARBA00022989"/>
    </source>
</evidence>
<dbReference type="GO" id="GO:0022857">
    <property type="term" value="F:transmembrane transporter activity"/>
    <property type="evidence" value="ECO:0007669"/>
    <property type="project" value="InterPro"/>
</dbReference>
<evidence type="ECO:0000313" key="7">
    <source>
        <dbReference type="EMBL" id="KIJ62966.1"/>
    </source>
</evidence>
<evidence type="ECO:0000313" key="8">
    <source>
        <dbReference type="Proteomes" id="UP000053820"/>
    </source>
</evidence>
<dbReference type="GO" id="GO:0016020">
    <property type="term" value="C:membrane"/>
    <property type="evidence" value="ECO:0007669"/>
    <property type="project" value="UniProtKB-SubCell"/>
</dbReference>
<dbReference type="Gene3D" id="1.20.1250.20">
    <property type="entry name" value="MFS general substrate transporter like domains"/>
    <property type="match status" value="1"/>
</dbReference>
<keyword evidence="2 6" id="KW-0812">Transmembrane</keyword>
<reference evidence="7 8" key="1">
    <citation type="submission" date="2014-04" db="EMBL/GenBank/DDBJ databases">
        <title>Evolutionary Origins and Diversification of the Mycorrhizal Mutualists.</title>
        <authorList>
            <consortium name="DOE Joint Genome Institute"/>
            <consortium name="Mycorrhizal Genomics Consortium"/>
            <person name="Kohler A."/>
            <person name="Kuo A."/>
            <person name="Nagy L.G."/>
            <person name="Floudas D."/>
            <person name="Copeland A."/>
            <person name="Barry K.W."/>
            <person name="Cichocki N."/>
            <person name="Veneault-Fourrey C."/>
            <person name="LaButti K."/>
            <person name="Lindquist E.A."/>
            <person name="Lipzen A."/>
            <person name="Lundell T."/>
            <person name="Morin E."/>
            <person name="Murat C."/>
            <person name="Riley R."/>
            <person name="Ohm R."/>
            <person name="Sun H."/>
            <person name="Tunlid A."/>
            <person name="Henrissat B."/>
            <person name="Grigoriev I.V."/>
            <person name="Hibbett D.S."/>
            <person name="Martin F."/>
        </authorList>
    </citation>
    <scope>NUCLEOTIDE SEQUENCE [LARGE SCALE GENOMIC DNA]</scope>
    <source>
        <strain evidence="7 8">MD-312</strain>
    </source>
</reference>
<comment type="subcellular location">
    <subcellularLocation>
        <location evidence="1">Membrane</location>
        <topology evidence="1">Multi-pass membrane protein</topology>
    </subcellularLocation>
</comment>
<dbReference type="PANTHER" id="PTHR23507">
    <property type="entry name" value="ZGC:174356"/>
    <property type="match status" value="1"/>
</dbReference>
<dbReference type="Proteomes" id="UP000053820">
    <property type="component" value="Unassembled WGS sequence"/>
</dbReference>
<organism evidence="7 8">
    <name type="scientific">Hydnomerulius pinastri MD-312</name>
    <dbReference type="NCBI Taxonomy" id="994086"/>
    <lineage>
        <taxon>Eukaryota</taxon>
        <taxon>Fungi</taxon>
        <taxon>Dikarya</taxon>
        <taxon>Basidiomycota</taxon>
        <taxon>Agaricomycotina</taxon>
        <taxon>Agaricomycetes</taxon>
        <taxon>Agaricomycetidae</taxon>
        <taxon>Boletales</taxon>
        <taxon>Boletales incertae sedis</taxon>
        <taxon>Leucogyrophana</taxon>
    </lineage>
</organism>
<dbReference type="PANTHER" id="PTHR23507:SF1">
    <property type="entry name" value="FI18259P1-RELATED"/>
    <property type="match status" value="1"/>
</dbReference>
<evidence type="ECO:0000256" key="5">
    <source>
        <dbReference type="SAM" id="MobiDB-lite"/>
    </source>
</evidence>
<dbReference type="Pfam" id="PF07690">
    <property type="entry name" value="MFS_1"/>
    <property type="match status" value="1"/>
</dbReference>
<dbReference type="EMBL" id="KN839853">
    <property type="protein sequence ID" value="KIJ62966.1"/>
    <property type="molecule type" value="Genomic_DNA"/>
</dbReference>
<feature type="transmembrane region" description="Helical" evidence="6">
    <location>
        <begin position="197"/>
        <end position="216"/>
    </location>
</feature>
<evidence type="ECO:0008006" key="9">
    <source>
        <dbReference type="Google" id="ProtNLM"/>
    </source>
</evidence>
<feature type="transmembrane region" description="Helical" evidence="6">
    <location>
        <begin position="494"/>
        <end position="513"/>
    </location>
</feature>
<feature type="transmembrane region" description="Helical" evidence="6">
    <location>
        <begin position="406"/>
        <end position="422"/>
    </location>
</feature>
<protein>
    <recommendedName>
        <fullName evidence="9">Major facilitator superfamily (MFS) profile domain-containing protein</fullName>
    </recommendedName>
</protein>
<keyword evidence="3 6" id="KW-1133">Transmembrane helix</keyword>
<dbReference type="InterPro" id="IPR036259">
    <property type="entry name" value="MFS_trans_sf"/>
</dbReference>
<evidence type="ECO:0000256" key="6">
    <source>
        <dbReference type="SAM" id="Phobius"/>
    </source>
</evidence>
<feature type="transmembrane region" description="Helical" evidence="6">
    <location>
        <begin position="104"/>
        <end position="125"/>
    </location>
</feature>
<keyword evidence="8" id="KW-1185">Reference proteome</keyword>
<dbReference type="InterPro" id="IPR011701">
    <property type="entry name" value="MFS"/>
</dbReference>
<feature type="transmembrane region" description="Helical" evidence="6">
    <location>
        <begin position="428"/>
        <end position="449"/>
    </location>
</feature>
<proteinExistence type="predicted"/>
<feature type="transmembrane region" description="Helical" evidence="6">
    <location>
        <begin position="305"/>
        <end position="329"/>
    </location>
</feature>
<feature type="transmembrane region" description="Helical" evidence="6">
    <location>
        <begin position="461"/>
        <end position="488"/>
    </location>
</feature>
<keyword evidence="4 6" id="KW-0472">Membrane</keyword>
<evidence type="ECO:0000256" key="4">
    <source>
        <dbReference type="ARBA" id="ARBA00023136"/>
    </source>
</evidence>
<dbReference type="AlphaFoldDB" id="A0A0C9WDE8"/>
<dbReference type="OrthoDB" id="3026777at2759"/>
<feature type="transmembrane region" description="Helical" evidence="6">
    <location>
        <begin position="132"/>
        <end position="153"/>
    </location>
</feature>
<dbReference type="SUPFAM" id="SSF103473">
    <property type="entry name" value="MFS general substrate transporter"/>
    <property type="match status" value="1"/>
</dbReference>
<feature type="transmembrane region" description="Helical" evidence="6">
    <location>
        <begin position="341"/>
        <end position="364"/>
    </location>
</feature>
<sequence>MALEENQQLETEESPLLRPGGVRLGSASSEEQTKFSPATLFIPVALTTKLASQLPITTFVELVRDAICQIWHASRDDPTTLLAGGDARCYVPQVEQYFTLSMELLSILDGISTLVGCGLLSYFASRYGRKPVLLAELASGVMGASLITGSQFAPTWLNTWMLLAGVVFQSLSNSLVFAYLVNMYIVDVSTAGDRTAALSAATGWATLGSCISFALGGFLTSKTNNPLIVFYLANGLFVATFLYVAFFLPESFPKEKREELQRLRISQSDESSNTSGISSCLLVVFEPLKSILPSHKPDGTRNWRLFWCAVHIFVVMLANTYAGAGWLVIATTKYHLDAAQTGLVLTIINISAVFTLTTILPPLLRYLRPFYKRQLLRSAAGEALTNGDAIIVESETSDLLDVHTTFVAWIIAAFAFLCAAASTTNQGLVASALFIGLSVVHTPTFRSLVAGSVDPLKQGETLAAIEMVSSIGVCISPIMMGSILTATISTMPLLMFYVHFGVILVGSSVLFLIRDSDRYQKPHAE</sequence>
<accession>A0A0C9WDE8</accession>
<evidence type="ECO:0000256" key="2">
    <source>
        <dbReference type="ARBA" id="ARBA00022692"/>
    </source>
</evidence>
<feature type="region of interest" description="Disordered" evidence="5">
    <location>
        <begin position="1"/>
        <end position="30"/>
    </location>
</feature>
<evidence type="ECO:0000256" key="1">
    <source>
        <dbReference type="ARBA" id="ARBA00004141"/>
    </source>
</evidence>
<name>A0A0C9WDE8_9AGAM</name>
<feature type="transmembrane region" description="Helical" evidence="6">
    <location>
        <begin position="159"/>
        <end position="185"/>
    </location>
</feature>
<feature type="transmembrane region" description="Helical" evidence="6">
    <location>
        <begin position="228"/>
        <end position="248"/>
    </location>
</feature>
<gene>
    <name evidence="7" type="ORF">HYDPIDRAFT_41647</name>
</gene>